<dbReference type="OrthoDB" id="3538901at2"/>
<gene>
    <name evidence="1" type="ORF">KILIM_004_01650</name>
</gene>
<dbReference type="EMBL" id="BAHD01000004">
    <property type="protein sequence ID" value="GAB94373.1"/>
    <property type="molecule type" value="Genomic_DNA"/>
</dbReference>
<protein>
    <submittedName>
        <fullName evidence="1">Uncharacterized protein</fullName>
    </submittedName>
</protein>
<dbReference type="STRING" id="1184609.KILIM_004_01650"/>
<accession>K6VDW2</accession>
<evidence type="ECO:0000313" key="2">
    <source>
        <dbReference type="Proteomes" id="UP000008366"/>
    </source>
</evidence>
<sequence length="75" mass="8214">MGADIVYRKVSWTIEAGVLDQVQARVPRGQQSSYATEALRRQLERDDLADLVADLVEANGPLDEGAVARFGDALR</sequence>
<organism evidence="1 2">
    <name type="scientific">Kineosphaera limosa NBRC 100340</name>
    <dbReference type="NCBI Taxonomy" id="1184609"/>
    <lineage>
        <taxon>Bacteria</taxon>
        <taxon>Bacillati</taxon>
        <taxon>Actinomycetota</taxon>
        <taxon>Actinomycetes</taxon>
        <taxon>Micrococcales</taxon>
        <taxon>Dermatophilaceae</taxon>
        <taxon>Kineosphaera</taxon>
    </lineage>
</organism>
<dbReference type="Proteomes" id="UP000008366">
    <property type="component" value="Unassembled WGS sequence"/>
</dbReference>
<reference evidence="1 2" key="1">
    <citation type="submission" date="2012-08" db="EMBL/GenBank/DDBJ databases">
        <title>Whole genome shotgun sequence of Kineosphaera limosa NBRC 100340.</title>
        <authorList>
            <person name="Yoshida I."/>
            <person name="Isaki S."/>
            <person name="Hosoyama A."/>
            <person name="Tsuchikane K."/>
            <person name="Katsumata H."/>
            <person name="Ando Y."/>
            <person name="Ohji S."/>
            <person name="Hamada M."/>
            <person name="Tamura T."/>
            <person name="Yamazoe A."/>
            <person name="Yamazaki S."/>
            <person name="Fujita N."/>
        </authorList>
    </citation>
    <scope>NUCLEOTIDE SEQUENCE [LARGE SCALE GENOMIC DNA]</scope>
    <source>
        <strain evidence="1 2">NBRC 100340</strain>
    </source>
</reference>
<dbReference type="eggNOG" id="ENOG502ZV1Y">
    <property type="taxonomic scope" value="Bacteria"/>
</dbReference>
<proteinExistence type="predicted"/>
<comment type="caution">
    <text evidence="1">The sequence shown here is derived from an EMBL/GenBank/DDBJ whole genome shotgun (WGS) entry which is preliminary data.</text>
</comment>
<keyword evidence="2" id="KW-1185">Reference proteome</keyword>
<evidence type="ECO:0000313" key="1">
    <source>
        <dbReference type="EMBL" id="GAB94373.1"/>
    </source>
</evidence>
<dbReference type="AlphaFoldDB" id="K6VDW2"/>
<dbReference type="RefSeq" id="WP_006590906.1">
    <property type="nucleotide sequence ID" value="NZ_BAHD01000004.1"/>
</dbReference>
<name>K6VDW2_9MICO</name>